<evidence type="ECO:0000259" key="4">
    <source>
        <dbReference type="PROSITE" id="PS01124"/>
    </source>
</evidence>
<dbReference type="InterPro" id="IPR018060">
    <property type="entry name" value="HTH_AraC"/>
</dbReference>
<evidence type="ECO:0000256" key="1">
    <source>
        <dbReference type="ARBA" id="ARBA00023015"/>
    </source>
</evidence>
<accession>A0A929F8J6</accession>
<dbReference type="SMART" id="SM00342">
    <property type="entry name" value="HTH_ARAC"/>
    <property type="match status" value="1"/>
</dbReference>
<evidence type="ECO:0000313" key="5">
    <source>
        <dbReference type="EMBL" id="MBE9067372.1"/>
    </source>
</evidence>
<dbReference type="EMBL" id="JADEXP010000091">
    <property type="protein sequence ID" value="MBE9067372.1"/>
    <property type="molecule type" value="Genomic_DNA"/>
</dbReference>
<dbReference type="InterPro" id="IPR050204">
    <property type="entry name" value="AraC_XylS_family_regulators"/>
</dbReference>
<organism evidence="5 6">
    <name type="scientific">Leptolyngbya cf. ectocarpi LEGE 11479</name>
    <dbReference type="NCBI Taxonomy" id="1828722"/>
    <lineage>
        <taxon>Bacteria</taxon>
        <taxon>Bacillati</taxon>
        <taxon>Cyanobacteriota</taxon>
        <taxon>Cyanophyceae</taxon>
        <taxon>Leptolyngbyales</taxon>
        <taxon>Leptolyngbyaceae</taxon>
        <taxon>Leptolyngbya group</taxon>
        <taxon>Leptolyngbya</taxon>
    </lineage>
</organism>
<sequence length="272" mass="31144">MRIVAIAPHHQLRPYVLSYRVVEDKQGEFAGTPIWTCPEPIGVLSANFGKCSYHESGEIHPKVGLLGVQTRTRKWISQPETLFVMAILTVPGMMTLFPDIGQESADHLLDVSGLWGERRAGDFWRCLPYELRLDDVKSAMDGWLLHLLNAVPVSVRKRRLQLHQALTSNQRIDTACEQLGITPRTLQREFQRHLGVSPKQVMNLHRLQRSVRATVSQRPMQEFADQSHEIRTWRRYLSRTPGRYCTETRSVLAKAFASSTQQVSLDPTIFYL</sequence>
<gene>
    <name evidence="5" type="ORF">IQ260_11965</name>
</gene>
<name>A0A929F8J6_LEPEC</name>
<feature type="domain" description="HTH araC/xylS-type" evidence="4">
    <location>
        <begin position="156"/>
        <end position="247"/>
    </location>
</feature>
<dbReference type="PANTHER" id="PTHR46796">
    <property type="entry name" value="HTH-TYPE TRANSCRIPTIONAL ACTIVATOR RHAS-RELATED"/>
    <property type="match status" value="1"/>
</dbReference>
<dbReference type="RefSeq" id="WP_193993338.1">
    <property type="nucleotide sequence ID" value="NZ_JADEXP010000091.1"/>
</dbReference>
<evidence type="ECO:0000256" key="2">
    <source>
        <dbReference type="ARBA" id="ARBA00023125"/>
    </source>
</evidence>
<dbReference type="PROSITE" id="PS01124">
    <property type="entry name" value="HTH_ARAC_FAMILY_2"/>
    <property type="match status" value="1"/>
</dbReference>
<reference evidence="5" key="1">
    <citation type="submission" date="2020-10" db="EMBL/GenBank/DDBJ databases">
        <authorList>
            <person name="Castelo-Branco R."/>
            <person name="Eusebio N."/>
            <person name="Adriana R."/>
            <person name="Vieira A."/>
            <person name="Brugerolle De Fraissinette N."/>
            <person name="Rezende De Castro R."/>
            <person name="Schneider M.P."/>
            <person name="Vasconcelos V."/>
            <person name="Leao P.N."/>
        </authorList>
    </citation>
    <scope>NUCLEOTIDE SEQUENCE</scope>
    <source>
        <strain evidence="5">LEGE 11479</strain>
    </source>
</reference>
<keyword evidence="1" id="KW-0805">Transcription regulation</keyword>
<dbReference type="Gene3D" id="1.10.10.60">
    <property type="entry name" value="Homeodomain-like"/>
    <property type="match status" value="1"/>
</dbReference>
<dbReference type="Proteomes" id="UP000615026">
    <property type="component" value="Unassembled WGS sequence"/>
</dbReference>
<keyword evidence="6" id="KW-1185">Reference proteome</keyword>
<dbReference type="Pfam" id="PF12833">
    <property type="entry name" value="HTH_18"/>
    <property type="match status" value="1"/>
</dbReference>
<evidence type="ECO:0000256" key="3">
    <source>
        <dbReference type="ARBA" id="ARBA00023163"/>
    </source>
</evidence>
<protein>
    <submittedName>
        <fullName evidence="5">AraC family transcriptional regulator</fullName>
    </submittedName>
</protein>
<keyword evidence="2" id="KW-0238">DNA-binding</keyword>
<dbReference type="GO" id="GO:0043565">
    <property type="term" value="F:sequence-specific DNA binding"/>
    <property type="evidence" value="ECO:0007669"/>
    <property type="project" value="InterPro"/>
</dbReference>
<keyword evidence="3" id="KW-0804">Transcription</keyword>
<dbReference type="GO" id="GO:0003700">
    <property type="term" value="F:DNA-binding transcription factor activity"/>
    <property type="evidence" value="ECO:0007669"/>
    <property type="project" value="InterPro"/>
</dbReference>
<comment type="caution">
    <text evidence="5">The sequence shown here is derived from an EMBL/GenBank/DDBJ whole genome shotgun (WGS) entry which is preliminary data.</text>
</comment>
<dbReference type="AlphaFoldDB" id="A0A929F8J6"/>
<evidence type="ECO:0000313" key="6">
    <source>
        <dbReference type="Proteomes" id="UP000615026"/>
    </source>
</evidence>
<proteinExistence type="predicted"/>
<dbReference type="PANTHER" id="PTHR46796:SF13">
    <property type="entry name" value="HTH-TYPE TRANSCRIPTIONAL ACTIVATOR RHAS"/>
    <property type="match status" value="1"/>
</dbReference>